<protein>
    <submittedName>
        <fullName evidence="3">Uncharacterized protein</fullName>
    </submittedName>
</protein>
<keyword evidence="2" id="KW-0472">Membrane</keyword>
<feature type="transmembrane region" description="Helical" evidence="2">
    <location>
        <begin position="326"/>
        <end position="348"/>
    </location>
</feature>
<dbReference type="AlphaFoldDB" id="A0A8J7GWD2"/>
<evidence type="ECO:0000313" key="4">
    <source>
        <dbReference type="Proteomes" id="UP000622552"/>
    </source>
</evidence>
<feature type="compositionally biased region" description="Pro residues" evidence="1">
    <location>
        <begin position="1"/>
        <end position="10"/>
    </location>
</feature>
<organism evidence="3 4">
    <name type="scientific">Longispora fulva</name>
    <dbReference type="NCBI Taxonomy" id="619741"/>
    <lineage>
        <taxon>Bacteria</taxon>
        <taxon>Bacillati</taxon>
        <taxon>Actinomycetota</taxon>
        <taxon>Actinomycetes</taxon>
        <taxon>Micromonosporales</taxon>
        <taxon>Micromonosporaceae</taxon>
        <taxon>Longispora</taxon>
    </lineage>
</organism>
<feature type="region of interest" description="Disordered" evidence="1">
    <location>
        <begin position="1"/>
        <end position="320"/>
    </location>
</feature>
<evidence type="ECO:0000256" key="2">
    <source>
        <dbReference type="SAM" id="Phobius"/>
    </source>
</evidence>
<name>A0A8J7GWD2_9ACTN</name>
<dbReference type="Proteomes" id="UP000622552">
    <property type="component" value="Unassembled WGS sequence"/>
</dbReference>
<feature type="compositionally biased region" description="Basic and acidic residues" evidence="1">
    <location>
        <begin position="248"/>
        <end position="258"/>
    </location>
</feature>
<dbReference type="EMBL" id="JADOUF010000001">
    <property type="protein sequence ID" value="MBG6139979.1"/>
    <property type="molecule type" value="Genomic_DNA"/>
</dbReference>
<keyword evidence="2" id="KW-0812">Transmembrane</keyword>
<feature type="compositionally biased region" description="Low complexity" evidence="1">
    <location>
        <begin position="138"/>
        <end position="157"/>
    </location>
</feature>
<gene>
    <name evidence="3" type="ORF">IW245_006173</name>
</gene>
<sequence length="358" mass="36377">MPQGPPPGPAQPNYTAPATPTPIGFPPPTGHEIPARPSGEGWPPTGGGQFQTPSTFGAPGQPWPPESADSPGAVHAAFSGERGEETPPRRGPGSEPSVPTSDAPAVSTMPATRIPTQSSGSSMPPSVSAEDSSPDALSPAGSEQASFSSSTASEAGPTPEVAGASTPEPGADADLGEQGGQAGDPVLNVAASLMRPEPDSTPEVSASPAQPESGPAVPPHPAERYQGRAQVPTRPSASHTPPAVQPAERPDQDHRADPVRGTVYGGGTLPAPPARSHPYGNTGGYGVLSPLETTNGSLTGQIFGPRSPFSLPPPEPEPERRSNRRVLIILGIVFTVMVGLGVVAALYMEDLITWMFSG</sequence>
<feature type="compositionally biased region" description="Pro residues" evidence="1">
    <location>
        <begin position="19"/>
        <end position="29"/>
    </location>
</feature>
<reference evidence="3" key="1">
    <citation type="submission" date="2020-11" db="EMBL/GenBank/DDBJ databases">
        <title>Sequencing the genomes of 1000 actinobacteria strains.</title>
        <authorList>
            <person name="Klenk H.-P."/>
        </authorList>
    </citation>
    <scope>NUCLEOTIDE SEQUENCE</scope>
    <source>
        <strain evidence="3">DSM 45356</strain>
    </source>
</reference>
<keyword evidence="2" id="KW-1133">Transmembrane helix</keyword>
<evidence type="ECO:0000256" key="1">
    <source>
        <dbReference type="SAM" id="MobiDB-lite"/>
    </source>
</evidence>
<feature type="compositionally biased region" description="Low complexity" evidence="1">
    <location>
        <begin position="115"/>
        <end position="128"/>
    </location>
</feature>
<keyword evidence="4" id="KW-1185">Reference proteome</keyword>
<accession>A0A8J7GWD2</accession>
<proteinExistence type="predicted"/>
<feature type="compositionally biased region" description="Polar residues" evidence="1">
    <location>
        <begin position="291"/>
        <end position="300"/>
    </location>
</feature>
<comment type="caution">
    <text evidence="3">The sequence shown here is derived from an EMBL/GenBank/DDBJ whole genome shotgun (WGS) entry which is preliminary data.</text>
</comment>
<evidence type="ECO:0000313" key="3">
    <source>
        <dbReference type="EMBL" id="MBG6139979.1"/>
    </source>
</evidence>
<dbReference type="RefSeq" id="WP_197006572.1">
    <property type="nucleotide sequence ID" value="NZ_BONS01000006.1"/>
</dbReference>